<dbReference type="AlphaFoldDB" id="A0AAW0ANX5"/>
<comment type="caution">
    <text evidence="2">The sequence shown here is derived from an EMBL/GenBank/DDBJ whole genome shotgun (WGS) entry which is preliminary data.</text>
</comment>
<gene>
    <name evidence="2" type="ORF">R3P38DRAFT_2787548</name>
</gene>
<keyword evidence="3" id="KW-1185">Reference proteome</keyword>
<accession>A0AAW0ANX5</accession>
<feature type="region of interest" description="Disordered" evidence="1">
    <location>
        <begin position="1"/>
        <end position="31"/>
    </location>
</feature>
<reference evidence="2 3" key="1">
    <citation type="journal article" date="2024" name="J Genomics">
        <title>Draft genome sequencing and assembly of Favolaschia claudopus CIRM-BRFM 2984 isolated from oak limbs.</title>
        <authorList>
            <person name="Navarro D."/>
            <person name="Drula E."/>
            <person name="Chaduli D."/>
            <person name="Cazenave R."/>
            <person name="Ahrendt S."/>
            <person name="Wang J."/>
            <person name="Lipzen A."/>
            <person name="Daum C."/>
            <person name="Barry K."/>
            <person name="Grigoriev I.V."/>
            <person name="Favel A."/>
            <person name="Rosso M.N."/>
            <person name="Martin F."/>
        </authorList>
    </citation>
    <scope>NUCLEOTIDE SEQUENCE [LARGE SCALE GENOMIC DNA]</scope>
    <source>
        <strain evidence="2 3">CIRM-BRFM 2984</strain>
    </source>
</reference>
<protein>
    <submittedName>
        <fullName evidence="2">Uncharacterized protein</fullName>
    </submittedName>
</protein>
<dbReference type="Proteomes" id="UP001362999">
    <property type="component" value="Unassembled WGS sequence"/>
</dbReference>
<organism evidence="2 3">
    <name type="scientific">Favolaschia claudopus</name>
    <dbReference type="NCBI Taxonomy" id="2862362"/>
    <lineage>
        <taxon>Eukaryota</taxon>
        <taxon>Fungi</taxon>
        <taxon>Dikarya</taxon>
        <taxon>Basidiomycota</taxon>
        <taxon>Agaricomycotina</taxon>
        <taxon>Agaricomycetes</taxon>
        <taxon>Agaricomycetidae</taxon>
        <taxon>Agaricales</taxon>
        <taxon>Marasmiineae</taxon>
        <taxon>Mycenaceae</taxon>
        <taxon>Favolaschia</taxon>
    </lineage>
</organism>
<feature type="region of interest" description="Disordered" evidence="1">
    <location>
        <begin position="134"/>
        <end position="154"/>
    </location>
</feature>
<sequence length="227" mass="25455">MWSKQPRETATHDYQANTSSGHSSQQTPNEQLANPESAIIRIFGILHRKSGAPSRTSACVIQVPESILFQISWRFSTTMHPMSNAQTPSQQSSECSAFFTAKVVHHRGRATRHTGSRVNYIPNVLAIFHNSAPNEQRANPESSKSGLRACPNLDSGATRRPRTFCLMRFTASRFNVRHSSPQKWCTIADEPRDIQVPESIIFQTSWRFSTIVHPMSNAQTPSHQNQG</sequence>
<proteinExistence type="predicted"/>
<name>A0AAW0ANX5_9AGAR</name>
<feature type="compositionally biased region" description="Polar residues" evidence="1">
    <location>
        <begin position="134"/>
        <end position="145"/>
    </location>
</feature>
<evidence type="ECO:0000313" key="3">
    <source>
        <dbReference type="Proteomes" id="UP001362999"/>
    </source>
</evidence>
<evidence type="ECO:0000313" key="2">
    <source>
        <dbReference type="EMBL" id="KAK7014145.1"/>
    </source>
</evidence>
<dbReference type="EMBL" id="JAWWNJ010000057">
    <property type="protein sequence ID" value="KAK7014145.1"/>
    <property type="molecule type" value="Genomic_DNA"/>
</dbReference>
<feature type="compositionally biased region" description="Polar residues" evidence="1">
    <location>
        <begin position="12"/>
        <end position="31"/>
    </location>
</feature>
<feature type="compositionally biased region" description="Basic and acidic residues" evidence="1">
    <location>
        <begin position="1"/>
        <end position="11"/>
    </location>
</feature>
<evidence type="ECO:0000256" key="1">
    <source>
        <dbReference type="SAM" id="MobiDB-lite"/>
    </source>
</evidence>